<dbReference type="GO" id="GO:0005886">
    <property type="term" value="C:plasma membrane"/>
    <property type="evidence" value="ECO:0007669"/>
    <property type="project" value="TreeGrafter"/>
</dbReference>
<dbReference type="InterPro" id="IPR052244">
    <property type="entry name" value="Choline_transporter"/>
</dbReference>
<dbReference type="CDD" id="cd11474">
    <property type="entry name" value="SLC5sbd_CHT"/>
    <property type="match status" value="1"/>
</dbReference>
<keyword evidence="11" id="KW-0325">Glycoprotein</keyword>
<evidence type="ECO:0000256" key="6">
    <source>
        <dbReference type="ARBA" id="ARBA00022979"/>
    </source>
</evidence>
<keyword evidence="9" id="KW-0406">Ion transport</keyword>
<dbReference type="InterPro" id="IPR038377">
    <property type="entry name" value="Na/Glc_symporter_sf"/>
</dbReference>
<evidence type="ECO:0000256" key="12">
    <source>
        <dbReference type="ARBA" id="ARBA00023201"/>
    </source>
</evidence>
<name>A0A8J1XK00_OWEFU</name>
<accession>A0A8J1XK00</accession>
<dbReference type="EMBL" id="CAIIXF020000002">
    <property type="protein sequence ID" value="CAH1777686.1"/>
    <property type="molecule type" value="Genomic_DNA"/>
</dbReference>
<evidence type="ECO:0000256" key="2">
    <source>
        <dbReference type="ARBA" id="ARBA00006434"/>
    </source>
</evidence>
<proteinExistence type="inferred from homology"/>
<dbReference type="PROSITE" id="PS50283">
    <property type="entry name" value="NA_SOLUT_SYMP_3"/>
    <property type="match status" value="1"/>
</dbReference>
<evidence type="ECO:0000256" key="7">
    <source>
        <dbReference type="ARBA" id="ARBA00022989"/>
    </source>
</evidence>
<organism evidence="14 15">
    <name type="scientific">Owenia fusiformis</name>
    <name type="common">Polychaete worm</name>
    <dbReference type="NCBI Taxonomy" id="6347"/>
    <lineage>
        <taxon>Eukaryota</taxon>
        <taxon>Metazoa</taxon>
        <taxon>Spiralia</taxon>
        <taxon>Lophotrochozoa</taxon>
        <taxon>Annelida</taxon>
        <taxon>Polychaeta</taxon>
        <taxon>Sedentaria</taxon>
        <taxon>Canalipalpata</taxon>
        <taxon>Sabellida</taxon>
        <taxon>Oweniida</taxon>
        <taxon>Oweniidae</taxon>
        <taxon>Owenia</taxon>
    </lineage>
</organism>
<dbReference type="PANTHER" id="PTHR45897:SF4">
    <property type="entry name" value="HIGH-AFFINITY CHOLINE TRANSPORTER 1"/>
    <property type="match status" value="1"/>
</dbReference>
<keyword evidence="12" id="KW-0739">Sodium transport</keyword>
<dbReference type="Gene3D" id="1.20.1730.10">
    <property type="entry name" value="Sodium/glucose cotransporter"/>
    <property type="match status" value="1"/>
</dbReference>
<evidence type="ECO:0000313" key="15">
    <source>
        <dbReference type="Proteomes" id="UP000749559"/>
    </source>
</evidence>
<keyword evidence="6" id="KW-0530">Neurotransmitter biosynthesis</keyword>
<sequence length="568" mass="61487">MVEANIPGLVSIGLFYILILAIGIWAGRKTKQRGNDATVENIMLASRNIGPVVGVFSTAATVVGGAFLNGTAEMTYSRGLVWCQATYGFALSLLVVALFFAKKMRSEGYVTMLDPIQKKFGLVMGGFITIPTILADVSWSAGILGALGGTLSVLIGLDSKVSVVVSACIAILYTLFGGLYSVAYTDVLQFFCVLIGLYMAVPFAAHHEAVQEIGTTATDWIGKVEPYEAGAWLDVFLLTMLGGVPWQVLFQRVLSARTAKTAQFFMIVASLCAFVLATPAVLIGAVAYSANWTDTKYFREGRPVPIPADDQKNVLPLVLQYLCPTWVSFIGLGAVSAAVMSSADSSVLSASTMFTRNIYKTVIRRTASEREQIWALRCSILVCGIFATIIGIFVPTVYGLFVVSADLVFVIVLPQLICAVYVGFANTYGSAASYIVGATLRILGGESIINLPVILKYPWYDEEKQLQLFPFRTFASAVTLITLISVSYLTNAIFTRWHVNKKYDIFRCFSKPPTTEEKTKAVGLEFSPLDTKDNMNHVEGNGIAKSGSEHSNAAMTDDDNGVIDANRL</sequence>
<comment type="subcellular location">
    <subcellularLocation>
        <location evidence="1">Membrane</location>
        <topology evidence="1">Multi-pass membrane protein</topology>
    </subcellularLocation>
</comment>
<gene>
    <name evidence="14" type="ORF">OFUS_LOCUS4690</name>
</gene>
<evidence type="ECO:0000256" key="11">
    <source>
        <dbReference type="ARBA" id="ARBA00023180"/>
    </source>
</evidence>
<keyword evidence="7" id="KW-1133">Transmembrane helix</keyword>
<dbReference type="PANTHER" id="PTHR45897">
    <property type="entry name" value="HIGH-AFFINITY CHOLINE TRANSPORTER 1"/>
    <property type="match status" value="1"/>
</dbReference>
<dbReference type="Proteomes" id="UP000749559">
    <property type="component" value="Unassembled WGS sequence"/>
</dbReference>
<dbReference type="InterPro" id="IPR001734">
    <property type="entry name" value="Na/solute_symporter"/>
</dbReference>
<evidence type="ECO:0000256" key="1">
    <source>
        <dbReference type="ARBA" id="ARBA00004141"/>
    </source>
</evidence>
<dbReference type="AlphaFoldDB" id="A0A8J1XK00"/>
<comment type="caution">
    <text evidence="14">The sequence shown here is derived from an EMBL/GenBank/DDBJ whole genome shotgun (WGS) entry which is preliminary data.</text>
</comment>
<dbReference type="GO" id="GO:0008292">
    <property type="term" value="P:acetylcholine biosynthetic process"/>
    <property type="evidence" value="ECO:0007669"/>
    <property type="project" value="TreeGrafter"/>
</dbReference>
<evidence type="ECO:0000256" key="5">
    <source>
        <dbReference type="ARBA" id="ARBA00022847"/>
    </source>
</evidence>
<keyword evidence="10" id="KW-0472">Membrane</keyword>
<evidence type="ECO:0000313" key="14">
    <source>
        <dbReference type="EMBL" id="CAH1777686.1"/>
    </source>
</evidence>
<dbReference type="OrthoDB" id="546820at2759"/>
<evidence type="ECO:0000256" key="10">
    <source>
        <dbReference type="ARBA" id="ARBA00023136"/>
    </source>
</evidence>
<keyword evidence="15" id="KW-1185">Reference proteome</keyword>
<evidence type="ECO:0000256" key="4">
    <source>
        <dbReference type="ARBA" id="ARBA00022692"/>
    </source>
</evidence>
<keyword evidence="3" id="KW-0813">Transport</keyword>
<dbReference type="Pfam" id="PF00474">
    <property type="entry name" value="SSF"/>
    <property type="match status" value="1"/>
</dbReference>
<evidence type="ECO:0000256" key="9">
    <source>
        <dbReference type="ARBA" id="ARBA00023065"/>
    </source>
</evidence>
<keyword evidence="4" id="KW-0812">Transmembrane</keyword>
<reference evidence="14" key="1">
    <citation type="submission" date="2022-03" db="EMBL/GenBank/DDBJ databases">
        <authorList>
            <person name="Martin C."/>
        </authorList>
    </citation>
    <scope>NUCLEOTIDE SEQUENCE</scope>
</reference>
<keyword evidence="8" id="KW-0915">Sodium</keyword>
<comment type="similarity">
    <text evidence="2 13">Belongs to the sodium:solute symporter (SSF) (TC 2.A.21) family.</text>
</comment>
<keyword evidence="5" id="KW-0769">Symport</keyword>
<protein>
    <submittedName>
        <fullName evidence="14">Uncharacterized protein</fullName>
    </submittedName>
</protein>
<evidence type="ECO:0000256" key="13">
    <source>
        <dbReference type="RuleBase" id="RU362091"/>
    </source>
</evidence>
<evidence type="ECO:0000256" key="8">
    <source>
        <dbReference type="ARBA" id="ARBA00023053"/>
    </source>
</evidence>
<evidence type="ECO:0000256" key="3">
    <source>
        <dbReference type="ARBA" id="ARBA00022448"/>
    </source>
</evidence>
<dbReference type="GO" id="GO:0005307">
    <property type="term" value="F:choline:sodium symporter activity"/>
    <property type="evidence" value="ECO:0007669"/>
    <property type="project" value="TreeGrafter"/>
</dbReference>